<dbReference type="Pfam" id="PF14488">
    <property type="entry name" value="DUF4434"/>
    <property type="match status" value="1"/>
</dbReference>
<feature type="domain" description="DUF4434" evidence="1">
    <location>
        <begin position="129"/>
        <end position="389"/>
    </location>
</feature>
<evidence type="ECO:0000259" key="1">
    <source>
        <dbReference type="Pfam" id="PF14488"/>
    </source>
</evidence>
<dbReference type="Gene3D" id="3.20.20.80">
    <property type="entry name" value="Glycosidases"/>
    <property type="match status" value="1"/>
</dbReference>
<dbReference type="RefSeq" id="WP_169278032.1">
    <property type="nucleotide sequence ID" value="NZ_CP051680.1"/>
</dbReference>
<dbReference type="InterPro" id="IPR027849">
    <property type="entry name" value="DUF4434"/>
</dbReference>
<sequence>MSDGATIEQILTVQNDGETTETYTVKFFKGTNEESDKIFEHSYTLDPKMYTVVRLNVNASELGIGNKELLYEIHASGGGIKAGGATIKVVPSDTRAAPIINSTFLDPLSFRTGLYPAQRPIVKQDVIDKVNAMDMAGIKTIIITYVEYITIGRGAFYPSSIPELLSQPSALDFDFVGTVMKQAELNGQKIILGIGRGNDPELTYNGCTDVNRLAKAMTLASKVIEELFTLYGANPCFYGWYITHETGNIDYAKPYYNYIADLCHSLTPDKPVVISPDGNASASQSIINASNCDIFIYQDAVGAGYVPFEYTWNPQNRINMLPGLFANYASWHSNPSKHIWANVEVFQMDGPTYANAYSAEWSRVLQQINIEKNYVSNICMYDFGGFMETSESTAQLGGPKAVKLYNDYQEYRATF</sequence>
<evidence type="ECO:0000313" key="2">
    <source>
        <dbReference type="EMBL" id="QJD81726.1"/>
    </source>
</evidence>
<name>A0A7Z2ZJ34_9BACL</name>
<protein>
    <submittedName>
        <fullName evidence="2">DUF4434 domain-containing protein</fullName>
    </submittedName>
</protein>
<dbReference type="SUPFAM" id="SSF51445">
    <property type="entry name" value="(Trans)glycosidases"/>
    <property type="match status" value="1"/>
</dbReference>
<dbReference type="InterPro" id="IPR017853">
    <property type="entry name" value="GH"/>
</dbReference>
<dbReference type="KEGG" id="cheb:HH215_00020"/>
<accession>A0A7Z2ZJ34</accession>
<dbReference type="EMBL" id="CP051680">
    <property type="protein sequence ID" value="QJD81726.1"/>
    <property type="molecule type" value="Genomic_DNA"/>
</dbReference>
<keyword evidence="3" id="KW-1185">Reference proteome</keyword>
<reference evidence="2 3" key="1">
    <citation type="submission" date="2020-04" db="EMBL/GenBank/DDBJ databases">
        <title>Genome sequencing of novel species.</title>
        <authorList>
            <person name="Heo J."/>
            <person name="Kim S.-J."/>
            <person name="Kim J.-S."/>
            <person name="Hong S.-B."/>
            <person name="Kwon S.-W."/>
        </authorList>
    </citation>
    <scope>NUCLEOTIDE SEQUENCE [LARGE SCALE GENOMIC DNA]</scope>
    <source>
        <strain evidence="2 3">MFER-1</strain>
    </source>
</reference>
<proteinExistence type="predicted"/>
<evidence type="ECO:0000313" key="3">
    <source>
        <dbReference type="Proteomes" id="UP000502248"/>
    </source>
</evidence>
<dbReference type="Proteomes" id="UP000502248">
    <property type="component" value="Chromosome"/>
</dbReference>
<organism evidence="2 3">
    <name type="scientific">Cohnella herbarum</name>
    <dbReference type="NCBI Taxonomy" id="2728023"/>
    <lineage>
        <taxon>Bacteria</taxon>
        <taxon>Bacillati</taxon>
        <taxon>Bacillota</taxon>
        <taxon>Bacilli</taxon>
        <taxon>Bacillales</taxon>
        <taxon>Paenibacillaceae</taxon>
        <taxon>Cohnella</taxon>
    </lineage>
</organism>
<dbReference type="AlphaFoldDB" id="A0A7Z2ZJ34"/>
<gene>
    <name evidence="2" type="ORF">HH215_00020</name>
</gene>